<evidence type="ECO:0000259" key="12">
    <source>
        <dbReference type="PROSITE" id="PS51873"/>
    </source>
</evidence>
<dbReference type="EC" id="2.3.2.31" evidence="2"/>
<dbReference type="CDD" id="cd16777">
    <property type="entry name" value="mRING-HC-C4C4_RBR_RNF144A"/>
    <property type="match status" value="1"/>
</dbReference>
<evidence type="ECO:0000256" key="9">
    <source>
        <dbReference type="PROSITE-ProRule" id="PRU00175"/>
    </source>
</evidence>
<feature type="domain" description="RING-type" evidence="12">
    <location>
        <begin position="227"/>
        <end position="448"/>
    </location>
</feature>
<name>A0ABI7VQB0_FELCA</name>
<reference evidence="13" key="3">
    <citation type="submission" date="2025-09" db="UniProtKB">
        <authorList>
            <consortium name="Ensembl"/>
        </authorList>
    </citation>
    <scope>IDENTIFICATION</scope>
    <source>
        <strain evidence="13">breed Abyssinian</strain>
    </source>
</reference>
<keyword evidence="4" id="KW-0479">Metal-binding</keyword>
<dbReference type="CDD" id="cd20366">
    <property type="entry name" value="BRcat_RBR_RNF144A"/>
    <property type="match status" value="1"/>
</dbReference>
<evidence type="ECO:0000256" key="3">
    <source>
        <dbReference type="ARBA" id="ARBA00022679"/>
    </source>
</evidence>
<proteinExistence type="predicted"/>
<feature type="domain" description="RING-type" evidence="11">
    <location>
        <begin position="231"/>
        <end position="277"/>
    </location>
</feature>
<evidence type="ECO:0000256" key="7">
    <source>
        <dbReference type="ARBA" id="ARBA00022786"/>
    </source>
</evidence>
<keyword evidence="7" id="KW-0833">Ubl conjugation pathway</keyword>
<keyword evidence="14" id="KW-1185">Reference proteome</keyword>
<organism evidence="13 14">
    <name type="scientific">Felis catus</name>
    <name type="common">Cat</name>
    <name type="synonym">Felis silvestris catus</name>
    <dbReference type="NCBI Taxonomy" id="9685"/>
    <lineage>
        <taxon>Eukaryota</taxon>
        <taxon>Metazoa</taxon>
        <taxon>Chordata</taxon>
        <taxon>Craniata</taxon>
        <taxon>Vertebrata</taxon>
        <taxon>Euteleostomi</taxon>
        <taxon>Mammalia</taxon>
        <taxon>Eutheria</taxon>
        <taxon>Laurasiatheria</taxon>
        <taxon>Carnivora</taxon>
        <taxon>Feliformia</taxon>
        <taxon>Felidae</taxon>
        <taxon>Felinae</taxon>
        <taxon>Felis</taxon>
    </lineage>
</organism>
<dbReference type="SUPFAM" id="SSF57850">
    <property type="entry name" value="RING/U-box"/>
    <property type="match status" value="2"/>
</dbReference>
<dbReference type="PANTHER" id="PTHR11685">
    <property type="entry name" value="RBR FAMILY RING FINGER AND IBR DOMAIN-CONTAINING"/>
    <property type="match status" value="1"/>
</dbReference>
<reference evidence="13" key="2">
    <citation type="submission" date="2025-08" db="UniProtKB">
        <authorList>
            <consortium name="Ensembl"/>
        </authorList>
    </citation>
    <scope>IDENTIFICATION</scope>
    <source>
        <strain evidence="13">breed Abyssinian</strain>
    </source>
</reference>
<reference evidence="13 14" key="1">
    <citation type="submission" date="2021-02" db="EMBL/GenBank/DDBJ databases">
        <title>Safari Cat Assemblies.</title>
        <authorList>
            <person name="Bredemeyer K.R."/>
            <person name="Murphy W.J."/>
        </authorList>
    </citation>
    <scope>NUCLEOTIDE SEQUENCE [LARGE SCALE GENOMIC DNA]</scope>
</reference>
<comment type="catalytic activity">
    <reaction evidence="1">
        <text>[E2 ubiquitin-conjugating enzyme]-S-ubiquitinyl-L-cysteine + [acceptor protein]-L-lysine = [E2 ubiquitin-conjugating enzyme]-L-cysteine + [acceptor protein]-N(6)-ubiquitinyl-L-lysine.</text>
        <dbReference type="EC" id="2.3.2.31"/>
    </reaction>
</comment>
<feature type="compositionally biased region" description="Low complexity" evidence="10">
    <location>
        <begin position="99"/>
        <end position="113"/>
    </location>
</feature>
<dbReference type="Ensembl" id="ENSFCTT00005000361.1">
    <property type="protein sequence ID" value="ENSFCTP00005000162.1"/>
    <property type="gene ID" value="ENSFCTG00005000134.1"/>
</dbReference>
<evidence type="ECO:0000256" key="6">
    <source>
        <dbReference type="ARBA" id="ARBA00022771"/>
    </source>
</evidence>
<evidence type="ECO:0000313" key="14">
    <source>
        <dbReference type="Proteomes" id="UP000823872"/>
    </source>
</evidence>
<accession>A0ABI7VQB0</accession>
<keyword evidence="5" id="KW-0677">Repeat</keyword>
<dbReference type="Pfam" id="PF01485">
    <property type="entry name" value="IBR"/>
    <property type="match status" value="1"/>
</dbReference>
<keyword evidence="8" id="KW-0862">Zinc</keyword>
<evidence type="ECO:0000256" key="5">
    <source>
        <dbReference type="ARBA" id="ARBA00022737"/>
    </source>
</evidence>
<dbReference type="InterPro" id="IPR001841">
    <property type="entry name" value="Znf_RING"/>
</dbReference>
<feature type="region of interest" description="Disordered" evidence="10">
    <location>
        <begin position="490"/>
        <end position="510"/>
    </location>
</feature>
<keyword evidence="6 9" id="KW-0863">Zinc-finger</keyword>
<dbReference type="InterPro" id="IPR031127">
    <property type="entry name" value="E3_UB_ligase_RBR"/>
</dbReference>
<dbReference type="PROSITE" id="PS50089">
    <property type="entry name" value="ZF_RING_2"/>
    <property type="match status" value="1"/>
</dbReference>
<gene>
    <name evidence="13" type="primary">RNF144A</name>
</gene>
<dbReference type="Gene3D" id="3.30.40.10">
    <property type="entry name" value="Zinc/RING finger domain, C3HC4 (zinc finger)"/>
    <property type="match status" value="1"/>
</dbReference>
<evidence type="ECO:0000313" key="13">
    <source>
        <dbReference type="Ensembl" id="ENSFCTP00005000162.1"/>
    </source>
</evidence>
<evidence type="ECO:0000256" key="8">
    <source>
        <dbReference type="ARBA" id="ARBA00022833"/>
    </source>
</evidence>
<dbReference type="InterPro" id="IPR044066">
    <property type="entry name" value="TRIAD_supradom"/>
</dbReference>
<feature type="compositionally biased region" description="Low complexity" evidence="10">
    <location>
        <begin position="174"/>
        <end position="192"/>
    </location>
</feature>
<dbReference type="Proteomes" id="UP000823872">
    <property type="component" value="Chromosome A3"/>
</dbReference>
<feature type="region of interest" description="Disordered" evidence="10">
    <location>
        <begin position="1"/>
        <end position="196"/>
    </location>
</feature>
<keyword evidence="3" id="KW-0808">Transferase</keyword>
<evidence type="ECO:0000256" key="1">
    <source>
        <dbReference type="ARBA" id="ARBA00001798"/>
    </source>
</evidence>
<evidence type="ECO:0000256" key="4">
    <source>
        <dbReference type="ARBA" id="ARBA00022723"/>
    </source>
</evidence>
<feature type="compositionally biased region" description="Gly residues" evidence="10">
    <location>
        <begin position="124"/>
        <end position="134"/>
    </location>
</feature>
<dbReference type="GeneTree" id="ENSGT00940000157701"/>
<dbReference type="InterPro" id="IPR002867">
    <property type="entry name" value="IBR_dom"/>
</dbReference>
<protein>
    <recommendedName>
        <fullName evidence="2">RBR-type E3 ubiquitin transferase</fullName>
        <ecNumber evidence="2">2.3.2.31</ecNumber>
    </recommendedName>
</protein>
<dbReference type="SMART" id="SM00647">
    <property type="entry name" value="IBR"/>
    <property type="match status" value="1"/>
</dbReference>
<sequence>MRPRSCGLGSGPGRRSPVTRLRVGGGHPLASQPADDAPLPRPLPGPGGRRRGGTPRSRARGGRRRRPGRAGGGRRAEGGGRARGGRQGALRGGRGRGPSPGARVFVPLAAARSAPRRRCAPLEGGQGIKGGSGGRGHRTAHPARGAGHPAWAQPPEPRPRGTRPLLQSPPESETGPLQQSSQPPTPSCPGGTHQSAAAAHSCDASGTDCSAMTTARYRPTWDLALDPLVSCKLCLGEYPVEQMTTIAQCQCIFCTLCLKQYVELLIKEGLETAISCPDAACPKQGHLQEDEIECMVAAEIMQRYKKLQFEREVLLDPCRTWCPTSTCQAVCQLQDMGLQTPQLVRCKACDVEFCSACKASWHPGQGCPETMPITFLPGETRSVAQMAYRDNVGPVPAEAAFLTEGLPPSTRTCGHQLFPVFFSLFCCPAPAPRSSTCTKNLLFLVPRAQPSSPESARLRLCLDAPSPPSSFTWSRLATLEGTAQVRPLSGCPAPRAGLATPPSAPTGDWPAWITRPARLRPGASVYVADSSTRLSS</sequence>
<feature type="compositionally biased region" description="Basic residues" evidence="10">
    <location>
        <begin position="48"/>
        <end position="68"/>
    </location>
</feature>
<evidence type="ECO:0000256" key="10">
    <source>
        <dbReference type="SAM" id="MobiDB-lite"/>
    </source>
</evidence>
<dbReference type="PROSITE" id="PS51873">
    <property type="entry name" value="TRIAD"/>
    <property type="match status" value="1"/>
</dbReference>
<feature type="compositionally biased region" description="Gly residues" evidence="10">
    <location>
        <begin position="81"/>
        <end position="98"/>
    </location>
</feature>
<evidence type="ECO:0000259" key="11">
    <source>
        <dbReference type="PROSITE" id="PS50089"/>
    </source>
</evidence>
<dbReference type="InterPro" id="IPR013083">
    <property type="entry name" value="Znf_RING/FYVE/PHD"/>
</dbReference>
<evidence type="ECO:0000256" key="2">
    <source>
        <dbReference type="ARBA" id="ARBA00012251"/>
    </source>
</evidence>